<gene>
    <name evidence="2" type="ORF">T4A_10659</name>
</gene>
<name>A0A0V1F107_TRIPS</name>
<keyword evidence="1" id="KW-0472">Membrane</keyword>
<protein>
    <submittedName>
        <fullName evidence="2">Uncharacterized protein</fullName>
    </submittedName>
</protein>
<reference evidence="2 3" key="1">
    <citation type="submission" date="2015-01" db="EMBL/GenBank/DDBJ databases">
        <title>Evolution of Trichinella species and genotypes.</title>
        <authorList>
            <person name="Korhonen P.K."/>
            <person name="Edoardo P."/>
            <person name="Giuseppe L.R."/>
            <person name="Gasser R.B."/>
        </authorList>
    </citation>
    <scope>NUCLEOTIDE SEQUENCE [LARGE SCALE GENOMIC DNA]</scope>
    <source>
        <strain evidence="2">ISS13</strain>
    </source>
</reference>
<proteinExistence type="predicted"/>
<dbReference type="Proteomes" id="UP000054632">
    <property type="component" value="Unassembled WGS sequence"/>
</dbReference>
<dbReference type="EMBL" id="JYDR01000001">
    <property type="protein sequence ID" value="KRY79712.1"/>
    <property type="molecule type" value="Genomic_DNA"/>
</dbReference>
<comment type="caution">
    <text evidence="2">The sequence shown here is derived from an EMBL/GenBank/DDBJ whole genome shotgun (WGS) entry which is preliminary data.</text>
</comment>
<evidence type="ECO:0000313" key="3">
    <source>
        <dbReference type="Proteomes" id="UP000054632"/>
    </source>
</evidence>
<accession>A0A0V1F107</accession>
<keyword evidence="1" id="KW-1133">Transmembrane helix</keyword>
<evidence type="ECO:0000313" key="2">
    <source>
        <dbReference type="EMBL" id="KRY79712.1"/>
    </source>
</evidence>
<evidence type="ECO:0000256" key="1">
    <source>
        <dbReference type="SAM" id="Phobius"/>
    </source>
</evidence>
<sequence length="175" mass="19636">MWTCLDMSGLVDQSGASVWNYRTSAAVNQLSIRSGCFLFIQMLLFFMLALVAVVQPPNLVNCYGVEHHKQGQSCTEPADPQHTYTHGYSIRSYIFAVLYSLSHNKDLSNDDLKQLTELCTDNKPTDVNSKGDTTLKTVTAKLLKSSITNITQIMEPGPVDEFQTSSKIRRDMFME</sequence>
<feature type="transmembrane region" description="Helical" evidence="1">
    <location>
        <begin position="36"/>
        <end position="54"/>
    </location>
</feature>
<dbReference type="AlphaFoldDB" id="A0A0V1F107"/>
<organism evidence="2 3">
    <name type="scientific">Trichinella pseudospiralis</name>
    <name type="common">Parasitic roundworm</name>
    <dbReference type="NCBI Taxonomy" id="6337"/>
    <lineage>
        <taxon>Eukaryota</taxon>
        <taxon>Metazoa</taxon>
        <taxon>Ecdysozoa</taxon>
        <taxon>Nematoda</taxon>
        <taxon>Enoplea</taxon>
        <taxon>Dorylaimia</taxon>
        <taxon>Trichinellida</taxon>
        <taxon>Trichinellidae</taxon>
        <taxon>Trichinella</taxon>
    </lineage>
</organism>
<keyword evidence="1" id="KW-0812">Transmembrane</keyword>